<evidence type="ECO:0000256" key="2">
    <source>
        <dbReference type="ARBA" id="ARBA00004123"/>
    </source>
</evidence>
<dbReference type="GO" id="GO:0006310">
    <property type="term" value="P:DNA recombination"/>
    <property type="evidence" value="ECO:0007669"/>
    <property type="project" value="UniProtKB-KW"/>
</dbReference>
<comment type="subcellular location">
    <subcellularLocation>
        <location evidence="2">Nucleus</location>
    </subcellularLocation>
</comment>
<dbReference type="GO" id="GO:0006297">
    <property type="term" value="P:nucleotide-excision repair, DNA gap filling"/>
    <property type="evidence" value="ECO:0007669"/>
    <property type="project" value="TreeGrafter"/>
</dbReference>
<dbReference type="PROSITE" id="PS50160">
    <property type="entry name" value="DNA_LIGASE_A3"/>
    <property type="match status" value="1"/>
</dbReference>
<dbReference type="InterPro" id="IPR012308">
    <property type="entry name" value="DNA_ligase_ATP-dep_N"/>
</dbReference>
<dbReference type="GO" id="GO:0046872">
    <property type="term" value="F:metal ion binding"/>
    <property type="evidence" value="ECO:0007669"/>
    <property type="project" value="UniProtKB-KW"/>
</dbReference>
<evidence type="ECO:0000256" key="7">
    <source>
        <dbReference type="ARBA" id="ARBA00022741"/>
    </source>
</evidence>
<evidence type="ECO:0000256" key="4">
    <source>
        <dbReference type="ARBA" id="ARBA00022598"/>
    </source>
</evidence>
<keyword evidence="10" id="KW-0460">Magnesium</keyword>
<dbReference type="KEGG" id="pic:PICST_81859"/>
<dbReference type="Gene3D" id="2.40.50.140">
    <property type="entry name" value="Nucleic acid-binding proteins"/>
    <property type="match status" value="1"/>
</dbReference>
<dbReference type="RefSeq" id="XP_001382860.2">
    <property type="nucleotide sequence ID" value="XM_001382823.1"/>
</dbReference>
<proteinExistence type="inferred from homology"/>
<feature type="domain" description="BRCT" evidence="18">
    <location>
        <begin position="672"/>
        <end position="768"/>
    </location>
</feature>
<keyword evidence="6" id="KW-0677">Repeat</keyword>
<comment type="catalytic activity">
    <reaction evidence="14 15">
        <text>ATP + (deoxyribonucleotide)n-3'-hydroxyl + 5'-phospho-(deoxyribonucleotide)m = (deoxyribonucleotide)n+m + AMP + diphosphate.</text>
        <dbReference type="EC" id="6.5.1.1"/>
    </reaction>
</comment>
<evidence type="ECO:0000256" key="6">
    <source>
        <dbReference type="ARBA" id="ARBA00022737"/>
    </source>
</evidence>
<keyword evidence="4 15" id="KW-0436">Ligase</keyword>
<keyword evidence="12 15" id="KW-0234">DNA repair</keyword>
<keyword evidence="8 15" id="KW-0227">DNA damage</keyword>
<dbReference type="InterPro" id="IPR036420">
    <property type="entry name" value="BRCT_dom_sf"/>
</dbReference>
<keyword evidence="9 15" id="KW-0067">ATP-binding</keyword>
<evidence type="ECO:0000256" key="13">
    <source>
        <dbReference type="ARBA" id="ARBA00023242"/>
    </source>
</evidence>
<evidence type="ECO:0000256" key="5">
    <source>
        <dbReference type="ARBA" id="ARBA00022723"/>
    </source>
</evidence>
<dbReference type="OMA" id="EGIMIKH"/>
<evidence type="ECO:0000259" key="17">
    <source>
        <dbReference type="PROSITE" id="PS50160"/>
    </source>
</evidence>
<dbReference type="EMBL" id="CP000496">
    <property type="protein sequence ID" value="ABN64831.2"/>
    <property type="molecule type" value="Genomic_DNA"/>
</dbReference>
<organism evidence="19 20">
    <name type="scientific">Scheffersomyces stipitis (strain ATCC 58785 / CBS 6054 / NBRC 10063 / NRRL Y-11545)</name>
    <name type="common">Yeast</name>
    <name type="synonym">Pichia stipitis</name>
    <dbReference type="NCBI Taxonomy" id="322104"/>
    <lineage>
        <taxon>Eukaryota</taxon>
        <taxon>Fungi</taxon>
        <taxon>Dikarya</taxon>
        <taxon>Ascomycota</taxon>
        <taxon>Saccharomycotina</taxon>
        <taxon>Pichiomycetes</taxon>
        <taxon>Debaryomycetaceae</taxon>
        <taxon>Scheffersomyces</taxon>
    </lineage>
</organism>
<dbReference type="GO" id="GO:0032807">
    <property type="term" value="C:DNA ligase IV complex"/>
    <property type="evidence" value="ECO:0007669"/>
    <property type="project" value="TreeGrafter"/>
</dbReference>
<dbReference type="EC" id="6.5.1.1" evidence="15"/>
<feature type="domain" description="ATP-dependent DNA ligase family profile" evidence="17">
    <location>
        <begin position="397"/>
        <end position="525"/>
    </location>
</feature>
<dbReference type="Pfam" id="PF16589">
    <property type="entry name" value="BRCT_2"/>
    <property type="match status" value="1"/>
</dbReference>
<dbReference type="PANTHER" id="PTHR45997">
    <property type="entry name" value="DNA LIGASE 4"/>
    <property type="match status" value="1"/>
</dbReference>
<evidence type="ECO:0000256" key="11">
    <source>
        <dbReference type="ARBA" id="ARBA00023172"/>
    </source>
</evidence>
<keyword evidence="5" id="KW-0479">Metal-binding</keyword>
<evidence type="ECO:0000256" key="3">
    <source>
        <dbReference type="ARBA" id="ARBA00007572"/>
    </source>
</evidence>
<dbReference type="OrthoDB" id="151490at2759"/>
<dbReference type="GO" id="GO:0005524">
    <property type="term" value="F:ATP binding"/>
    <property type="evidence" value="ECO:0007669"/>
    <property type="project" value="UniProtKB-KW"/>
</dbReference>
<dbReference type="PROSITE" id="PS00697">
    <property type="entry name" value="DNA_LIGASE_A1"/>
    <property type="match status" value="1"/>
</dbReference>
<dbReference type="GO" id="GO:0071897">
    <property type="term" value="P:DNA biosynthetic process"/>
    <property type="evidence" value="ECO:0007669"/>
    <property type="project" value="InterPro"/>
</dbReference>
<dbReference type="InterPro" id="IPR000977">
    <property type="entry name" value="DNA_ligase_ATP-dep"/>
</dbReference>
<evidence type="ECO:0000256" key="15">
    <source>
        <dbReference type="RuleBase" id="RU000617"/>
    </source>
</evidence>
<evidence type="ECO:0000256" key="16">
    <source>
        <dbReference type="RuleBase" id="RU004196"/>
    </source>
</evidence>
<name>A3LNB9_PICST</name>
<sequence length="939" mass="109530">MSFLDNVEPPTNLQEPQYKFVVDELFTQLDGANRANLGHFRTVSDKKVSVIQTFIKTFRIHIGDNIFPTARLVFPDKDRRLYYIRDVTLARLIVKMYSIPPESEDYKVLYHWKHGFQKEKRFTVDSNNLRDLPLRASRIIANRRESTPITTRHSYTVAEMNSKLDSLNDAKKSQEQIAILKPLLDSLSIPEIRWLLHIILKKSILVRFENYFLSVWHPDAPALFKVCNNLQKTFNYLVNQETRLNKNDLTVHPTLPFRPQLSFKLTKNYDKLIKDMSMTVPMDVNFQKMFAAKDLAGKFYMEEKMDGDRMVLHKQGKHFKFYSRRLKDYSFLYGENLEIGSLTKYLSNAFPSKVDSIILDGEMVAWDFKRNVVLPFGTLKSSAIQESVRQYTTIDQYEQQSSYPFFLVFDILHINGTNLTNHPLFFRKDILQKIINPIPHRLELLPSIIGSTAEDVQRAMREVVSSRSEGIVVKHLQSKYFIGERNPHWVKVKPEYLEKFGENLDLTVIGKVPGVKISYMCGLKNDDDQVFYSFCTVANGFTEDEYDKIERITHNKWIAYKDQLPPSKVLNFGVKKPMHWIHPRDSVVLEIKARSIDCTVEKTYAVGTTLHNLYCRSIREDKSIHDCTTISEYKQIKAKYSKDLEKSHSANKKRRVLQDSFVQEQQPKRVKVESDLFSGFDFVILSDNLSRNGDRITREELIILVKKYGGNITNTVHKLGTRQTIVVTERELPTCKSYFDKGIDLVRPSWLFECINRVAIVPLEPYFIFGSKNMAVFKNRQDEFGDSYVIHQTVESWDRNRFQRLPETEVDIYRREFLEDVSATEESFPRRFLFHDIKFHIVTENYMVELLQDRIERFGGEVIAAHAGCSFIVVCGDSENRDRTEVLNKVKAITKDISEKLQFEDAILTTKIPSVVTEAFVKHCIKRNVLLDSDDYKYI</sequence>
<evidence type="ECO:0000256" key="8">
    <source>
        <dbReference type="ARBA" id="ARBA00022763"/>
    </source>
</evidence>
<dbReference type="InParanoid" id="A3LNB9"/>
<dbReference type="CDD" id="cd07903">
    <property type="entry name" value="Adenylation_DNA_ligase_IV"/>
    <property type="match status" value="1"/>
</dbReference>
<dbReference type="InterPro" id="IPR016059">
    <property type="entry name" value="DNA_ligase_ATP-dep_CS"/>
</dbReference>
<evidence type="ECO:0000256" key="10">
    <source>
        <dbReference type="ARBA" id="ARBA00022842"/>
    </source>
</evidence>
<evidence type="ECO:0000259" key="18">
    <source>
        <dbReference type="PROSITE" id="PS50172"/>
    </source>
</evidence>
<dbReference type="SUPFAM" id="SSF56091">
    <property type="entry name" value="DNA ligase/mRNA capping enzyme, catalytic domain"/>
    <property type="match status" value="1"/>
</dbReference>
<evidence type="ECO:0000256" key="1">
    <source>
        <dbReference type="ARBA" id="ARBA00001946"/>
    </source>
</evidence>
<dbReference type="PANTHER" id="PTHR45997:SF1">
    <property type="entry name" value="DNA LIGASE 4"/>
    <property type="match status" value="1"/>
</dbReference>
<dbReference type="InterPro" id="IPR001357">
    <property type="entry name" value="BRCT_dom"/>
</dbReference>
<dbReference type="STRING" id="322104.A3LNB9"/>
<dbReference type="GO" id="GO:0003910">
    <property type="term" value="F:DNA ligase (ATP) activity"/>
    <property type="evidence" value="ECO:0007669"/>
    <property type="project" value="UniProtKB-EC"/>
</dbReference>
<comment type="similarity">
    <text evidence="3 16">Belongs to the ATP-dependent DNA ligase family.</text>
</comment>
<dbReference type="eggNOG" id="KOG0966">
    <property type="taxonomic scope" value="Eukaryota"/>
</dbReference>
<dbReference type="InterPro" id="IPR029710">
    <property type="entry name" value="LIG4"/>
</dbReference>
<dbReference type="PROSITE" id="PS50172">
    <property type="entry name" value="BRCT"/>
    <property type="match status" value="2"/>
</dbReference>
<dbReference type="SMART" id="SM00292">
    <property type="entry name" value="BRCT"/>
    <property type="match status" value="2"/>
</dbReference>
<dbReference type="InterPro" id="IPR012310">
    <property type="entry name" value="DNA_ligase_ATP-dep_cent"/>
</dbReference>
<comment type="cofactor">
    <cofactor evidence="1">
        <name>Mg(2+)</name>
        <dbReference type="ChEBI" id="CHEBI:18420"/>
    </cofactor>
</comment>
<dbReference type="GeneID" id="4837413"/>
<dbReference type="GO" id="GO:0003677">
    <property type="term" value="F:DNA binding"/>
    <property type="evidence" value="ECO:0007669"/>
    <property type="project" value="InterPro"/>
</dbReference>
<evidence type="ECO:0000313" key="19">
    <source>
        <dbReference type="EMBL" id="ABN64831.2"/>
    </source>
</evidence>
<feature type="domain" description="BRCT" evidence="18">
    <location>
        <begin position="829"/>
        <end position="938"/>
    </location>
</feature>
<evidence type="ECO:0000256" key="12">
    <source>
        <dbReference type="ARBA" id="ARBA00023204"/>
    </source>
</evidence>
<keyword evidence="7 15" id="KW-0547">Nucleotide-binding</keyword>
<dbReference type="SUPFAM" id="SSF50249">
    <property type="entry name" value="Nucleic acid-binding proteins"/>
    <property type="match status" value="1"/>
</dbReference>
<gene>
    <name evidence="19" type="primary">DNL1</name>
    <name evidence="19" type="ORF">PICST_81859</name>
</gene>
<dbReference type="Pfam" id="PF01068">
    <property type="entry name" value="DNA_ligase_A_M"/>
    <property type="match status" value="1"/>
</dbReference>
<keyword evidence="13" id="KW-0539">Nucleus</keyword>
<dbReference type="Proteomes" id="UP000002258">
    <property type="component" value="Chromosome 2"/>
</dbReference>
<keyword evidence="20" id="KW-1185">Reference proteome</keyword>
<dbReference type="GO" id="GO:0006303">
    <property type="term" value="P:double-strand break repair via nonhomologous end joining"/>
    <property type="evidence" value="ECO:0007669"/>
    <property type="project" value="TreeGrafter"/>
</dbReference>
<evidence type="ECO:0000256" key="14">
    <source>
        <dbReference type="ARBA" id="ARBA00034003"/>
    </source>
</evidence>
<dbReference type="Gene3D" id="3.30.470.30">
    <property type="entry name" value="DNA ligase/mRNA capping enzyme"/>
    <property type="match status" value="1"/>
</dbReference>
<reference evidence="19 20" key="1">
    <citation type="journal article" date="2007" name="Nat. Biotechnol.">
        <title>Genome sequence of the lignocellulose-bioconverting and xylose-fermenting yeast Pichia stipitis.</title>
        <authorList>
            <person name="Jeffries T.W."/>
            <person name="Grigoriev I.V."/>
            <person name="Grimwood J."/>
            <person name="Laplaza J.M."/>
            <person name="Aerts A."/>
            <person name="Salamov A."/>
            <person name="Schmutz J."/>
            <person name="Lindquist E."/>
            <person name="Dehal P."/>
            <person name="Shapiro H."/>
            <person name="Jin Y.S."/>
            <person name="Passoth V."/>
            <person name="Richardson P.M."/>
        </authorList>
    </citation>
    <scope>NUCLEOTIDE SEQUENCE [LARGE SCALE GENOMIC DNA]</scope>
    <source>
        <strain evidence="20">ATCC 58785 / CBS 6054 / NBRC 10063 / NRRL Y-11545</strain>
    </source>
</reference>
<dbReference type="InterPro" id="IPR044125">
    <property type="entry name" value="Adenylation_DNA_ligase_IV"/>
</dbReference>
<dbReference type="InterPro" id="IPR012340">
    <property type="entry name" value="NA-bd_OB-fold"/>
</dbReference>
<evidence type="ECO:0000256" key="9">
    <source>
        <dbReference type="ARBA" id="ARBA00022840"/>
    </source>
</evidence>
<protein>
    <recommendedName>
        <fullName evidence="15">DNA ligase</fullName>
        <ecNumber evidence="15">6.5.1.1</ecNumber>
    </recommendedName>
</protein>
<dbReference type="Pfam" id="PF04675">
    <property type="entry name" value="DNA_ligase_A_N"/>
    <property type="match status" value="1"/>
</dbReference>
<dbReference type="Gene3D" id="3.40.50.10190">
    <property type="entry name" value="BRCT domain"/>
    <property type="match status" value="2"/>
</dbReference>
<dbReference type="NCBIfam" id="TIGR00574">
    <property type="entry name" value="dnl1"/>
    <property type="match status" value="1"/>
</dbReference>
<dbReference type="CDD" id="cd07968">
    <property type="entry name" value="OBF_DNA_ligase_IV"/>
    <property type="match status" value="1"/>
</dbReference>
<dbReference type="FunCoup" id="A3LNB9">
    <property type="interactions" value="592"/>
</dbReference>
<keyword evidence="11 15" id="KW-0233">DNA recombination</keyword>
<dbReference type="InterPro" id="IPR036599">
    <property type="entry name" value="DNA_ligase_N_sf"/>
</dbReference>
<dbReference type="HOGENOM" id="CLU_004844_1_1_1"/>
<accession>A3LNB9</accession>
<dbReference type="Gene3D" id="1.10.3260.10">
    <property type="entry name" value="DNA ligase, ATP-dependent, N-terminal domain"/>
    <property type="match status" value="1"/>
</dbReference>
<dbReference type="AlphaFoldDB" id="A3LNB9"/>
<dbReference type="SUPFAM" id="SSF52113">
    <property type="entry name" value="BRCT domain"/>
    <property type="match status" value="1"/>
</dbReference>
<evidence type="ECO:0000313" key="20">
    <source>
        <dbReference type="Proteomes" id="UP000002258"/>
    </source>
</evidence>